<keyword evidence="1" id="KW-0812">Transmembrane</keyword>
<geneLocation type="plasmid" evidence="3">
    <name>pvpsd2016-4</name>
</geneLocation>
<dbReference type="EMBL" id="CP034303">
    <property type="protein sequence ID" value="QHH13332.1"/>
    <property type="molecule type" value="Genomic_DNA"/>
</dbReference>
<evidence type="ECO:0000313" key="2">
    <source>
        <dbReference type="EMBL" id="QHH13332.1"/>
    </source>
</evidence>
<dbReference type="AlphaFoldDB" id="A0AAX1G169"/>
<evidence type="ECO:0000256" key="1">
    <source>
        <dbReference type="SAM" id="Phobius"/>
    </source>
</evidence>
<accession>A0AAX1G169</accession>
<protein>
    <submittedName>
        <fullName evidence="2">GAF domain-containing protein</fullName>
    </submittedName>
</protein>
<sequence>MANIKIRKRNQKILRFFHGSGAAMSLFVGSVIQLDLQSEQIKKYPIWGEVVRDIKSYAPTLLFASATLIVVTYAILKSTNSVSILKCLQAKLNSLRGWLCCDIAGDIDDNHRVTLFKHKKTYFGLLFRRKYWATRYFPWTLKKHPWSGWLVPVARSGYTGQNSRSVFWAPDNGNRAEGVAGIAWAKGGDVVHFEKLPKIASETSQQNRERYCNHTKVSPMLLNAYVEEGKSPARSFLAFSLLVDGEAWGVVVVDSQSAEGIDVNQISKAIDVTCTLMPVLLEEL</sequence>
<dbReference type="Proteomes" id="UP000464718">
    <property type="component" value="Plasmid pvpsd2016-4"/>
</dbReference>
<organism evidence="2 3">
    <name type="scientific">Vibrio parahaemolyticus</name>
    <dbReference type="NCBI Taxonomy" id="670"/>
    <lineage>
        <taxon>Bacteria</taxon>
        <taxon>Pseudomonadati</taxon>
        <taxon>Pseudomonadota</taxon>
        <taxon>Gammaproteobacteria</taxon>
        <taxon>Vibrionales</taxon>
        <taxon>Vibrionaceae</taxon>
        <taxon>Vibrio</taxon>
    </lineage>
</organism>
<dbReference type="RefSeq" id="WP_159408561.1">
    <property type="nucleotide sequence ID" value="NZ_CP034303.1"/>
</dbReference>
<feature type="transmembrane region" description="Helical" evidence="1">
    <location>
        <begin position="12"/>
        <end position="34"/>
    </location>
</feature>
<proteinExistence type="predicted"/>
<feature type="transmembrane region" description="Helical" evidence="1">
    <location>
        <begin position="54"/>
        <end position="76"/>
    </location>
</feature>
<reference evidence="2 3" key="1">
    <citation type="submission" date="2018-12" db="EMBL/GenBank/DDBJ databases">
        <title>Genomic insights into the evolutionary origins and pathogenicity of five Vibrio parahaemolyticus strains isolated from the shrimp with acute hepatopancreatic necrosis disease (AHPND).</title>
        <authorList>
            <person name="Yang Q."/>
            <person name="Dong X."/>
            <person name="Xie G."/>
            <person name="Fu S."/>
            <person name="Zou P."/>
            <person name="Sun J."/>
            <person name="Wang Y."/>
            <person name="Huang J."/>
        </authorList>
    </citation>
    <scope>NUCLEOTIDE SEQUENCE [LARGE SCALE GENOMIC DNA]</scope>
    <source>
        <strain evidence="2 3">20160303005-1</strain>
        <plasmid evidence="3">pvpsd2016-4</plasmid>
    </source>
</reference>
<name>A0AAX1G169_VIBPH</name>
<keyword evidence="1" id="KW-0472">Membrane</keyword>
<gene>
    <name evidence="2" type="ORF">EHC69_29175</name>
</gene>
<keyword evidence="1" id="KW-1133">Transmembrane helix</keyword>
<keyword evidence="2" id="KW-0614">Plasmid</keyword>
<evidence type="ECO:0000313" key="3">
    <source>
        <dbReference type="Proteomes" id="UP000464718"/>
    </source>
</evidence>